<proteinExistence type="predicted"/>
<sequence>VYGFYKECVEKYDSPRVWFMISDVFDYFALAATINDSIYCVHGGLSPSLMYIDQIHILDRFQEMPEIGPITDMLWSDPETDGQTDYFVPSKRGAGYRFGAEVVKRFLYVNKMSHILRAHQLCMNGYNASVVFNDLLTTVWSAPNYCYRMRNSASILQVGFNLE</sequence>
<gene>
    <name evidence="1" type="primary">PPG1</name>
    <name evidence="1" type="ORF">EV182_006922</name>
</gene>
<dbReference type="EMBL" id="JAMZIH010003020">
    <property type="protein sequence ID" value="KAJ1677077.1"/>
    <property type="molecule type" value="Genomic_DNA"/>
</dbReference>
<keyword evidence="2" id="KW-1185">Reference proteome</keyword>
<dbReference type="Proteomes" id="UP001145114">
    <property type="component" value="Unassembled WGS sequence"/>
</dbReference>
<keyword evidence="1" id="KW-0378">Hydrolase</keyword>
<accession>A0ACC1HKU9</accession>
<evidence type="ECO:0000313" key="2">
    <source>
        <dbReference type="Proteomes" id="UP001145114"/>
    </source>
</evidence>
<protein>
    <submittedName>
        <fullName evidence="1">Serine/threonine protein phosphatase</fullName>
        <ecNumber evidence="1">3.1.3.16</ecNumber>
    </submittedName>
</protein>
<evidence type="ECO:0000313" key="1">
    <source>
        <dbReference type="EMBL" id="KAJ1677077.1"/>
    </source>
</evidence>
<feature type="non-terminal residue" evidence="1">
    <location>
        <position position="163"/>
    </location>
</feature>
<reference evidence="1" key="1">
    <citation type="submission" date="2022-06" db="EMBL/GenBank/DDBJ databases">
        <title>Phylogenomic reconstructions and comparative analyses of Kickxellomycotina fungi.</title>
        <authorList>
            <person name="Reynolds N.K."/>
            <person name="Stajich J.E."/>
            <person name="Barry K."/>
            <person name="Grigoriev I.V."/>
            <person name="Crous P."/>
            <person name="Smith M.E."/>
        </authorList>
    </citation>
    <scope>NUCLEOTIDE SEQUENCE</scope>
    <source>
        <strain evidence="1">RSA 2271</strain>
    </source>
</reference>
<dbReference type="EC" id="3.1.3.16" evidence="1"/>
<comment type="caution">
    <text evidence="1">The sequence shown here is derived from an EMBL/GenBank/DDBJ whole genome shotgun (WGS) entry which is preliminary data.</text>
</comment>
<feature type="non-terminal residue" evidence="1">
    <location>
        <position position="1"/>
    </location>
</feature>
<organism evidence="1 2">
    <name type="scientific">Spiromyces aspiralis</name>
    <dbReference type="NCBI Taxonomy" id="68401"/>
    <lineage>
        <taxon>Eukaryota</taxon>
        <taxon>Fungi</taxon>
        <taxon>Fungi incertae sedis</taxon>
        <taxon>Zoopagomycota</taxon>
        <taxon>Kickxellomycotina</taxon>
        <taxon>Kickxellomycetes</taxon>
        <taxon>Kickxellales</taxon>
        <taxon>Kickxellaceae</taxon>
        <taxon>Spiromyces</taxon>
    </lineage>
</organism>
<name>A0ACC1HKU9_9FUNG</name>